<protein>
    <submittedName>
        <fullName evidence="1">Aspartic peptidase domain-containing protein</fullName>
    </submittedName>
</protein>
<evidence type="ECO:0000313" key="2">
    <source>
        <dbReference type="Proteomes" id="UP000790377"/>
    </source>
</evidence>
<accession>A0ACB8AH59</accession>
<keyword evidence="2" id="KW-1185">Reference proteome</keyword>
<dbReference type="EMBL" id="MU267646">
    <property type="protein sequence ID" value="KAH7912656.1"/>
    <property type="molecule type" value="Genomic_DNA"/>
</dbReference>
<gene>
    <name evidence="1" type="ORF">BJ138DRAFT_1147765</name>
</gene>
<reference evidence="1" key="1">
    <citation type="journal article" date="2021" name="New Phytol.">
        <title>Evolutionary innovations through gain and loss of genes in the ectomycorrhizal Boletales.</title>
        <authorList>
            <person name="Wu G."/>
            <person name="Miyauchi S."/>
            <person name="Morin E."/>
            <person name="Kuo A."/>
            <person name="Drula E."/>
            <person name="Varga T."/>
            <person name="Kohler A."/>
            <person name="Feng B."/>
            <person name="Cao Y."/>
            <person name="Lipzen A."/>
            <person name="Daum C."/>
            <person name="Hundley H."/>
            <person name="Pangilinan J."/>
            <person name="Johnson J."/>
            <person name="Barry K."/>
            <person name="LaButti K."/>
            <person name="Ng V."/>
            <person name="Ahrendt S."/>
            <person name="Min B."/>
            <person name="Choi I.G."/>
            <person name="Park H."/>
            <person name="Plett J.M."/>
            <person name="Magnuson J."/>
            <person name="Spatafora J.W."/>
            <person name="Nagy L.G."/>
            <person name="Henrissat B."/>
            <person name="Grigoriev I.V."/>
            <person name="Yang Z.L."/>
            <person name="Xu J."/>
            <person name="Martin F.M."/>
        </authorList>
    </citation>
    <scope>NUCLEOTIDE SEQUENCE</scope>
    <source>
        <strain evidence="1">ATCC 28755</strain>
    </source>
</reference>
<dbReference type="Proteomes" id="UP000790377">
    <property type="component" value="Unassembled WGS sequence"/>
</dbReference>
<sequence>MRFTLATVIAALPFLVAGAPTKSLKTGFKIPLSKRSSLTNPDGTVNLEALRAHSDYAKAKILNGFDRYEQNIGLPHPSAPRKDVQRRATGSNSLTNDDFQLWYGEISVGTPAQTYTVDFDTGSSDLFLPGSKCGASCDGHTRYNPDSSATAQDVGKTFSLAYGDGSTVSGEQFRDTVTISGLTATDQTLGAASNYSTGFAISQFPADGLMGMAFQSISEYNASTVFDTLVSQGAVDEPVFAFKLAQNGSELYLGGTDSSLFKGDFTYVPVTNEGFWQVNLDEVSANGDSVLTKLDSIVDTGTTLIVGDTENVDKFYQAIGGQNATATAGPGFYTFPCAKVPSVSITYGGTPWPISADSFNLGQVSSGSADCVGGIIAQADVSFWIVGDVFLRNVYTAFDVGNSQVGFAALS</sequence>
<name>A0ACB8AH59_9AGAM</name>
<proteinExistence type="predicted"/>
<comment type="caution">
    <text evidence="1">The sequence shown here is derived from an EMBL/GenBank/DDBJ whole genome shotgun (WGS) entry which is preliminary data.</text>
</comment>
<evidence type="ECO:0000313" key="1">
    <source>
        <dbReference type="EMBL" id="KAH7912656.1"/>
    </source>
</evidence>
<organism evidence="1 2">
    <name type="scientific">Hygrophoropsis aurantiaca</name>
    <dbReference type="NCBI Taxonomy" id="72124"/>
    <lineage>
        <taxon>Eukaryota</taxon>
        <taxon>Fungi</taxon>
        <taxon>Dikarya</taxon>
        <taxon>Basidiomycota</taxon>
        <taxon>Agaricomycotina</taxon>
        <taxon>Agaricomycetes</taxon>
        <taxon>Agaricomycetidae</taxon>
        <taxon>Boletales</taxon>
        <taxon>Coniophorineae</taxon>
        <taxon>Hygrophoropsidaceae</taxon>
        <taxon>Hygrophoropsis</taxon>
    </lineage>
</organism>